<dbReference type="SUPFAM" id="SSF53474">
    <property type="entry name" value="alpha/beta-Hydrolases"/>
    <property type="match status" value="1"/>
</dbReference>
<evidence type="ECO:0000256" key="1">
    <source>
        <dbReference type="ARBA" id="ARBA00022801"/>
    </source>
</evidence>
<evidence type="ECO:0000256" key="2">
    <source>
        <dbReference type="SAM" id="SignalP"/>
    </source>
</evidence>
<dbReference type="PANTHER" id="PTHR42776">
    <property type="entry name" value="SERINE PEPTIDASE S9 FAMILY MEMBER"/>
    <property type="match status" value="1"/>
</dbReference>
<dbReference type="InterPro" id="IPR001375">
    <property type="entry name" value="Peptidase_S9_cat"/>
</dbReference>
<evidence type="ECO:0000313" key="4">
    <source>
        <dbReference type="EMBL" id="KWS07075.1"/>
    </source>
</evidence>
<keyword evidence="2" id="KW-0732">Signal</keyword>
<proteinExistence type="predicted"/>
<dbReference type="PANTHER" id="PTHR42776:SF27">
    <property type="entry name" value="DIPEPTIDYL PEPTIDASE FAMILY MEMBER 6"/>
    <property type="match status" value="1"/>
</dbReference>
<dbReference type="SUPFAM" id="SSF82171">
    <property type="entry name" value="DPP6 N-terminal domain-like"/>
    <property type="match status" value="1"/>
</dbReference>
<reference evidence="4 5" key="1">
    <citation type="journal article" date="2014" name="Genome Announc.">
        <title>Draft Genome Sequence of Lysobacter capsici AZ78, a Bacterium Antagonistic to Plant-Pathogenic Oomycetes.</title>
        <authorList>
            <person name="Puopolo G."/>
            <person name="Sonego P."/>
            <person name="Engelen K."/>
            <person name="Pertot I."/>
        </authorList>
    </citation>
    <scope>NUCLEOTIDE SEQUENCE [LARGE SCALE GENOMIC DNA]</scope>
    <source>
        <strain evidence="4 5">AZ78</strain>
    </source>
</reference>
<dbReference type="GO" id="GO:0006508">
    <property type="term" value="P:proteolysis"/>
    <property type="evidence" value="ECO:0007669"/>
    <property type="project" value="InterPro"/>
</dbReference>
<dbReference type="Gene3D" id="3.40.50.1820">
    <property type="entry name" value="alpha/beta hydrolase"/>
    <property type="match status" value="1"/>
</dbReference>
<dbReference type="Proteomes" id="UP000023435">
    <property type="component" value="Unassembled WGS sequence"/>
</dbReference>
<dbReference type="OrthoDB" id="4269629at2"/>
<dbReference type="GO" id="GO:0004252">
    <property type="term" value="F:serine-type endopeptidase activity"/>
    <property type="evidence" value="ECO:0007669"/>
    <property type="project" value="TreeGrafter"/>
</dbReference>
<evidence type="ECO:0000259" key="3">
    <source>
        <dbReference type="Pfam" id="PF00326"/>
    </source>
</evidence>
<dbReference type="InterPro" id="IPR029058">
    <property type="entry name" value="AB_hydrolase_fold"/>
</dbReference>
<name>A0A108UDG3_9GAMM</name>
<protein>
    <submittedName>
        <fullName evidence="4">Prolyl oligopeptidase family protein</fullName>
    </submittedName>
</protein>
<dbReference type="Pfam" id="PF00326">
    <property type="entry name" value="Peptidase_S9"/>
    <property type="match status" value="1"/>
</dbReference>
<evidence type="ECO:0000313" key="5">
    <source>
        <dbReference type="Proteomes" id="UP000023435"/>
    </source>
</evidence>
<keyword evidence="5" id="KW-1185">Reference proteome</keyword>
<comment type="caution">
    <text evidence="4">The sequence shown here is derived from an EMBL/GenBank/DDBJ whole genome shotgun (WGS) entry which is preliminary data.</text>
</comment>
<dbReference type="RefSeq" id="WP_051547891.1">
    <property type="nucleotide sequence ID" value="NZ_JAJA02000001.1"/>
</dbReference>
<organism evidence="4 5">
    <name type="scientific">Lysobacter capsici AZ78</name>
    <dbReference type="NCBI Taxonomy" id="1444315"/>
    <lineage>
        <taxon>Bacteria</taxon>
        <taxon>Pseudomonadati</taxon>
        <taxon>Pseudomonadota</taxon>
        <taxon>Gammaproteobacteria</taxon>
        <taxon>Lysobacterales</taxon>
        <taxon>Lysobacteraceae</taxon>
        <taxon>Lysobacter</taxon>
    </lineage>
</organism>
<dbReference type="EMBL" id="JAJA02000001">
    <property type="protein sequence ID" value="KWS07075.1"/>
    <property type="molecule type" value="Genomic_DNA"/>
</dbReference>
<dbReference type="AlphaFoldDB" id="A0A108UDG3"/>
<sequence length="684" mass="75236">MGKIHLFLHLASGLALTAGLSAGIAQAKPAAPTVEQLAAYPAVSSFSLSPDGKHLAALQARGEERVILVWETAALDKAPTVIGSAKMKLQGVAFIKDDLLAVSLWQPYDLRADRLYKTFTNKLMITDLQGKQWREPMPQQRAESRDEQVRQALSVPSILDTLPNDPDHVLVINRVGSTSGDVYKVDLRSFKAERVQRSHDRVAGYLTDAQGNLAARLSNDTDGKGAFVAAQFRNPNSGEWEEHFRSYVKSRDEVEVVGFADDPNIAFVRSNVGRDKSVIYEYDIAAKRKKENLFEHRFFDASSTIVNRVKGVDGVGLGEILGLSYEGPRGSDVQWVHPKLKALDQALRAALQLAPTPTELVDPANGERATVGYDSQAGYRLVDYTADLNTAVVAVDGAARPPEYYLLREGKLSSLGKAYPQIDRAALGQTKLVYYKARDGQTIPAFLTTPSTQLCGDGPWPSVVHPHGGPWSRDHMGFDGSMWVPLMASRCMAVLQPQYRGSQGWGRQLWIAGDAQWGQKMQDDKDDGVRWLIEQKIAQPGRVAMFGFSYGGYAAFAASVRPNGLYKCAIAGAGVSDIRKIWARFYTNPFFREAQAPTVEGLSPIDQADKIKIPIMIYHGDRDQTVPIEQSEWFADKAKASGQPVEYHPIADYAHGPAWTREIMGDQLRLIETYLLKGCGGSGL</sequence>
<feature type="chain" id="PRO_5007131937" evidence="2">
    <location>
        <begin position="28"/>
        <end position="684"/>
    </location>
</feature>
<feature type="signal peptide" evidence="2">
    <location>
        <begin position="1"/>
        <end position="27"/>
    </location>
</feature>
<feature type="domain" description="Peptidase S9 prolyl oligopeptidase catalytic" evidence="3">
    <location>
        <begin position="485"/>
        <end position="677"/>
    </location>
</feature>
<accession>A0A108UDG3</accession>
<keyword evidence="1" id="KW-0378">Hydrolase</keyword>
<gene>
    <name evidence="4" type="ORF">AZ78_4635</name>
</gene>